<reference evidence="11 12" key="1">
    <citation type="journal article" date="2019" name="Nat. Plants">
        <title>Stout camphor tree genome fills gaps in understanding of flowering plant genome evolution.</title>
        <authorList>
            <person name="Chaw S.M."/>
            <person name="Liu Y.C."/>
            <person name="Wu Y.W."/>
            <person name="Wang H.Y."/>
            <person name="Lin C.I."/>
            <person name="Wu C.S."/>
            <person name="Ke H.M."/>
            <person name="Chang L.Y."/>
            <person name="Hsu C.Y."/>
            <person name="Yang H.T."/>
            <person name="Sudianto E."/>
            <person name="Hsu M.H."/>
            <person name="Wu K.P."/>
            <person name="Wang L.N."/>
            <person name="Leebens-Mack J.H."/>
            <person name="Tsai I.J."/>
        </authorList>
    </citation>
    <scope>NUCLEOTIDE SEQUENCE [LARGE SCALE GENOMIC DNA]</scope>
    <source>
        <strain evidence="12">cv. Chaw 1501</strain>
        <tissue evidence="11">Young leaves</tissue>
    </source>
</reference>
<dbReference type="EMBL" id="QPKB01000007">
    <property type="protein sequence ID" value="RWR89758.1"/>
    <property type="molecule type" value="Genomic_DNA"/>
</dbReference>
<keyword evidence="5" id="KW-0156">Chromatin regulator</keyword>
<dbReference type="InterPro" id="IPR019135">
    <property type="entry name" value="Polycomb_protein_VEFS-Box"/>
</dbReference>
<dbReference type="PANTHER" id="PTHR22597">
    <property type="entry name" value="POLYCOMB GROUP PROTEIN"/>
    <property type="match status" value="1"/>
</dbReference>
<feature type="compositionally biased region" description="Basic and acidic residues" evidence="8">
    <location>
        <begin position="226"/>
        <end position="236"/>
    </location>
</feature>
<dbReference type="Pfam" id="PF09733">
    <property type="entry name" value="VEFS-Box"/>
    <property type="match status" value="1"/>
</dbReference>
<dbReference type="AlphaFoldDB" id="A0A443PG55"/>
<dbReference type="Pfam" id="PF23320">
    <property type="entry name" value="Zn_SUZ12"/>
    <property type="match status" value="1"/>
</dbReference>
<dbReference type="STRING" id="337451.A0A443PG55"/>
<evidence type="ECO:0000256" key="8">
    <source>
        <dbReference type="SAM" id="MobiDB-lite"/>
    </source>
</evidence>
<feature type="region of interest" description="Disordered" evidence="8">
    <location>
        <begin position="222"/>
        <end position="242"/>
    </location>
</feature>
<dbReference type="OrthoDB" id="166746at2759"/>
<dbReference type="Proteomes" id="UP000283530">
    <property type="component" value="Unassembled WGS sequence"/>
</dbReference>
<evidence type="ECO:0000259" key="10">
    <source>
        <dbReference type="Pfam" id="PF23320"/>
    </source>
</evidence>
<feature type="domain" description="Polycomb protein VEFS-Box" evidence="9">
    <location>
        <begin position="332"/>
        <end position="454"/>
    </location>
</feature>
<evidence type="ECO:0000256" key="1">
    <source>
        <dbReference type="ARBA" id="ARBA00007416"/>
    </source>
</evidence>
<keyword evidence="6" id="KW-0805">Transcription regulation</keyword>
<organism evidence="11 12">
    <name type="scientific">Cinnamomum micranthum f. kanehirae</name>
    <dbReference type="NCBI Taxonomy" id="337451"/>
    <lineage>
        <taxon>Eukaryota</taxon>
        <taxon>Viridiplantae</taxon>
        <taxon>Streptophyta</taxon>
        <taxon>Embryophyta</taxon>
        <taxon>Tracheophyta</taxon>
        <taxon>Spermatophyta</taxon>
        <taxon>Magnoliopsida</taxon>
        <taxon>Magnoliidae</taxon>
        <taxon>Laurales</taxon>
        <taxon>Lauraceae</taxon>
        <taxon>Cinnamomum</taxon>
    </lineage>
</organism>
<evidence type="ECO:0000256" key="5">
    <source>
        <dbReference type="ARBA" id="ARBA00022853"/>
    </source>
</evidence>
<dbReference type="CDD" id="cd21553">
    <property type="entry name" value="VEFS-box_EMF2-like"/>
    <property type="match status" value="1"/>
</dbReference>
<evidence type="ECO:0000313" key="11">
    <source>
        <dbReference type="EMBL" id="RWR89758.1"/>
    </source>
</evidence>
<dbReference type="InterPro" id="IPR057540">
    <property type="entry name" value="Znf_SUZ12"/>
</dbReference>
<protein>
    <submittedName>
        <fullName evidence="11">Polycomb group protein EMBRYONIC FLOWER 2-like protein isoform X4</fullName>
    </submittedName>
</protein>
<evidence type="ECO:0000256" key="7">
    <source>
        <dbReference type="ARBA" id="ARBA00023163"/>
    </source>
</evidence>
<keyword evidence="2" id="KW-0479">Metal-binding</keyword>
<sequence>MPGHCSTKMPGLTMVAHETKNLGCNCNWSRSSDQMCHRDSKVQLSSEEANAAEESLSVYSKPVELYDILQHRAFQNRSFLQRCLHYKIEAEGKKRIRLGTGNVIFNYKYYHNTLQKTEVTEDFSCPFCLVRCASFKGLQYHLIASHDLFEFEFWVTEDFQAVNVSVKTDSWRSEIVADQVDPRLQTFLFCSKRRLLRRSKNQRQNVKRLHAHVTKLDSPEAAGEVSHGDFMGKDADGSSNTMEDDKITETLFGENHMQSRDHKSECCCPENHCSVDCMEPLASSSNITGVSSAVACASDDNDYTQLVSGSSRGLPPQFAKTRKSSIERADPRNYALLQKRQFFHSRRAQTMALEQVFADTDSEDEVDDNIADFEDRRLLDDFLDVTKDEKQIMHLWNSFVRKQRVLADGHIPWACEAFSKLHGRDLICAPALIWCWRLFMIKLWNHNLLDASTMNNCNIILQSYQEECSDPMQS</sequence>
<dbReference type="CDD" id="cd21749">
    <property type="entry name" value="ZnB-Zn_EMF2-like"/>
    <property type="match status" value="1"/>
</dbReference>
<dbReference type="GO" id="GO:0008270">
    <property type="term" value="F:zinc ion binding"/>
    <property type="evidence" value="ECO:0007669"/>
    <property type="project" value="UniProtKB-KW"/>
</dbReference>
<dbReference type="PANTHER" id="PTHR22597:SF0">
    <property type="entry name" value="POLYCOMB PROTEIN SUZ12"/>
    <property type="match status" value="1"/>
</dbReference>
<dbReference type="GO" id="GO:0005634">
    <property type="term" value="C:nucleus"/>
    <property type="evidence" value="ECO:0007669"/>
    <property type="project" value="UniProtKB-ARBA"/>
</dbReference>
<dbReference type="GO" id="GO:0006325">
    <property type="term" value="P:chromatin organization"/>
    <property type="evidence" value="ECO:0007669"/>
    <property type="project" value="UniProtKB-KW"/>
</dbReference>
<accession>A0A443PG55</accession>
<evidence type="ECO:0000259" key="9">
    <source>
        <dbReference type="Pfam" id="PF09733"/>
    </source>
</evidence>
<comment type="similarity">
    <text evidence="1">Belongs to the VEFS (VRN2-EMF2-FIS2-SU(Z)12) family.</text>
</comment>
<keyword evidence="7" id="KW-0804">Transcription</keyword>
<keyword evidence="4" id="KW-0862">Zinc</keyword>
<keyword evidence="3" id="KW-0863">Zinc-finger</keyword>
<gene>
    <name evidence="11" type="ORF">CKAN_01882700</name>
</gene>
<proteinExistence type="inferred from homology"/>
<feature type="domain" description="Polycomb protein SUZ12-like zinc finger" evidence="10">
    <location>
        <begin position="101"/>
        <end position="169"/>
    </location>
</feature>
<evidence type="ECO:0000256" key="4">
    <source>
        <dbReference type="ARBA" id="ARBA00022833"/>
    </source>
</evidence>
<evidence type="ECO:0000256" key="2">
    <source>
        <dbReference type="ARBA" id="ARBA00022723"/>
    </source>
</evidence>
<comment type="caution">
    <text evidence="11">The sequence shown here is derived from an EMBL/GenBank/DDBJ whole genome shotgun (WGS) entry which is preliminary data.</text>
</comment>
<dbReference type="GO" id="GO:0031490">
    <property type="term" value="F:chromatin DNA binding"/>
    <property type="evidence" value="ECO:0007669"/>
    <property type="project" value="TreeGrafter"/>
</dbReference>
<name>A0A443PG55_9MAGN</name>
<evidence type="ECO:0000313" key="12">
    <source>
        <dbReference type="Proteomes" id="UP000283530"/>
    </source>
</evidence>
<evidence type="ECO:0000256" key="6">
    <source>
        <dbReference type="ARBA" id="ARBA00023015"/>
    </source>
</evidence>
<evidence type="ECO:0000256" key="3">
    <source>
        <dbReference type="ARBA" id="ARBA00022771"/>
    </source>
</evidence>
<keyword evidence="12" id="KW-1185">Reference proteome</keyword>